<protein>
    <submittedName>
        <fullName evidence="3">Glycerophosphodiester phosphodiesterase cytoplasmic</fullName>
    </submittedName>
</protein>
<accession>A0AAV7YD92</accession>
<feature type="transmembrane region" description="Helical" evidence="1">
    <location>
        <begin position="512"/>
        <end position="529"/>
    </location>
</feature>
<dbReference type="PANTHER" id="PTHR46211">
    <property type="entry name" value="GLYCEROPHOSPHORYL DIESTER PHOSPHODIESTERASE"/>
    <property type="match status" value="1"/>
</dbReference>
<dbReference type="EMBL" id="JANTQA010000060">
    <property type="protein sequence ID" value="KAJ3427763.1"/>
    <property type="molecule type" value="Genomic_DNA"/>
</dbReference>
<gene>
    <name evidence="3" type="ORF">M0812_25392</name>
</gene>
<dbReference type="Gene3D" id="3.20.20.190">
    <property type="entry name" value="Phosphatidylinositol (PI) phosphodiesterase"/>
    <property type="match status" value="1"/>
</dbReference>
<dbReference type="InterPro" id="IPR017946">
    <property type="entry name" value="PLC-like_Pdiesterase_TIM-brl"/>
</dbReference>
<comment type="caution">
    <text evidence="3">The sequence shown here is derived from an EMBL/GenBank/DDBJ whole genome shotgun (WGS) entry which is preliminary data.</text>
</comment>
<dbReference type="SUPFAM" id="SSF51695">
    <property type="entry name" value="PLC-like phosphodiesterases"/>
    <property type="match status" value="1"/>
</dbReference>
<name>A0AAV7YD92_9EUKA</name>
<keyword evidence="1" id="KW-1133">Transmembrane helix</keyword>
<keyword evidence="2" id="KW-0732">Signal</keyword>
<dbReference type="GO" id="GO:0006629">
    <property type="term" value="P:lipid metabolic process"/>
    <property type="evidence" value="ECO:0007669"/>
    <property type="project" value="InterPro"/>
</dbReference>
<dbReference type="PANTHER" id="PTHR46211:SF14">
    <property type="entry name" value="GLYCEROPHOSPHODIESTER PHOSPHODIESTERASE"/>
    <property type="match status" value="1"/>
</dbReference>
<evidence type="ECO:0000256" key="2">
    <source>
        <dbReference type="SAM" id="SignalP"/>
    </source>
</evidence>
<evidence type="ECO:0000256" key="1">
    <source>
        <dbReference type="SAM" id="Phobius"/>
    </source>
</evidence>
<reference evidence="3" key="1">
    <citation type="submission" date="2022-08" db="EMBL/GenBank/DDBJ databases">
        <title>Novel sulphate-reducing endosymbionts in the free-living metamonad Anaeramoeba.</title>
        <authorList>
            <person name="Jerlstrom-Hultqvist J."/>
            <person name="Cepicka I."/>
            <person name="Gallot-Lavallee L."/>
            <person name="Salas-Leiva D."/>
            <person name="Curtis B.A."/>
            <person name="Zahonova K."/>
            <person name="Pipaliya S."/>
            <person name="Dacks J."/>
            <person name="Roger A.J."/>
        </authorList>
    </citation>
    <scope>NUCLEOTIDE SEQUENCE</scope>
    <source>
        <strain evidence="3">Busselton2</strain>
    </source>
</reference>
<proteinExistence type="predicted"/>
<evidence type="ECO:0000313" key="3">
    <source>
        <dbReference type="EMBL" id="KAJ3427763.1"/>
    </source>
</evidence>
<keyword evidence="1" id="KW-0812">Transmembrane</keyword>
<dbReference type="GO" id="GO:0008081">
    <property type="term" value="F:phosphoric diester hydrolase activity"/>
    <property type="evidence" value="ECO:0007669"/>
    <property type="project" value="InterPro"/>
</dbReference>
<dbReference type="AlphaFoldDB" id="A0AAV7YD92"/>
<feature type="signal peptide" evidence="2">
    <location>
        <begin position="1"/>
        <end position="23"/>
    </location>
</feature>
<keyword evidence="1" id="KW-0472">Membrane</keyword>
<feature type="chain" id="PRO_5043440246" evidence="2">
    <location>
        <begin position="24"/>
        <end position="545"/>
    </location>
</feature>
<evidence type="ECO:0000313" key="4">
    <source>
        <dbReference type="Proteomes" id="UP001146793"/>
    </source>
</evidence>
<sequence length="545" mass="63003">MKFIKGILFFFVLVLFLVPFIQSQPIFGKIDLLCVVKKENIICNTRCATCAEQKYDYFIRHKGQTEWLNENRGNGPSITFRGLKPEEEYEVVTFGKDASSNERISNSTVIELETFQPDIKVKVGLGDRKNNEFQITVKIQDKATEKIECGEHQVILEVNKGNLILKKKEQFKIYITQETDTKLSFFGSHKEIKKALAHLWYRSGMKGPTSAFLNGVKLSVVIQNRPVKIFAHSGWYQRFPPNTLLGLRSAEPFVDSLEVDIQPIKGHGFYIAHDLADDVHPPIDICNANEGELEAADVGRKWQFSGLNLPSLRQVLSEFQSKRIPIMFDLKENPACHQFDYSRQINDLVEAIGFEKERIYLNGYSKVAKELTASDPQYGPSILYFWNATPELLMEHFENDNYTMGYSFSYSQLLEDWESFQESEPCHGSNIMGFHGLGGLFHIFGPRPLPATERGWDFFMKLGIDSFNTIAPDVIISYMNRKNTYRSYRQYNKQIIDLQHLQEKKPNIFKRILMNTILIIAFMLCLVFIKKNYDKKKKDLIRKLK</sequence>
<dbReference type="Proteomes" id="UP001146793">
    <property type="component" value="Unassembled WGS sequence"/>
</dbReference>
<organism evidence="3 4">
    <name type="scientific">Anaeramoeba flamelloides</name>
    <dbReference type="NCBI Taxonomy" id="1746091"/>
    <lineage>
        <taxon>Eukaryota</taxon>
        <taxon>Metamonada</taxon>
        <taxon>Anaeramoebidae</taxon>
        <taxon>Anaeramoeba</taxon>
    </lineage>
</organism>